<dbReference type="InterPro" id="IPR009412">
    <property type="entry name" value="DUF1062"/>
</dbReference>
<sequence length="194" mass="22203">MTRKHRIKWLVVPKELPAVLRRCPKCGKKTEYENSGKFRVNANGSLLDIWLIYRCESCETSWNMAVYERIAAKDLDSGEYMGFLSNDAALAARYGSSREVFAANRAEQVLHAGEYTVRETKLSEVCLTQEWDETEISLEGAIKIRVDALFARQWGISRSRVKELCIRGLLRDGNGMVDPGMRVRDGQLFYSRNE</sequence>
<dbReference type="Pfam" id="PF06353">
    <property type="entry name" value="DUF1062"/>
    <property type="match status" value="1"/>
</dbReference>
<organism evidence="1">
    <name type="scientific">Clostridium symbiosum</name>
    <name type="common">Bacteroides symbiosus</name>
    <dbReference type="NCBI Taxonomy" id="1512"/>
    <lineage>
        <taxon>Bacteria</taxon>
        <taxon>Bacillati</taxon>
        <taxon>Bacillota</taxon>
        <taxon>Clostridia</taxon>
        <taxon>Lachnospirales</taxon>
        <taxon>Lachnospiraceae</taxon>
        <taxon>Otoolea</taxon>
    </lineage>
</organism>
<dbReference type="EMBL" id="CACRUA010000020">
    <property type="protein sequence ID" value="VYU18239.1"/>
    <property type="molecule type" value="Genomic_DNA"/>
</dbReference>
<gene>
    <name evidence="1" type="ORF">CSLFYP84_01521</name>
</gene>
<accession>A0A6N3CU08</accession>
<reference evidence="1" key="1">
    <citation type="submission" date="2019-11" db="EMBL/GenBank/DDBJ databases">
        <authorList>
            <person name="Feng L."/>
        </authorList>
    </citation>
    <scope>NUCLEOTIDE SEQUENCE</scope>
    <source>
        <strain evidence="1">CsymbiosumLFYP84</strain>
    </source>
</reference>
<dbReference type="AlphaFoldDB" id="A0A6N3CU08"/>
<name>A0A6N3CU08_CLOSY</name>
<evidence type="ECO:0000313" key="1">
    <source>
        <dbReference type="EMBL" id="VYU18239.1"/>
    </source>
</evidence>
<dbReference type="RefSeq" id="WP_021642565.1">
    <property type="nucleotide sequence ID" value="NZ_CACRUA010000020.1"/>
</dbReference>
<protein>
    <recommendedName>
        <fullName evidence="2">DUF1062 domain-containing protein</fullName>
    </recommendedName>
</protein>
<proteinExistence type="predicted"/>
<evidence type="ECO:0008006" key="2">
    <source>
        <dbReference type="Google" id="ProtNLM"/>
    </source>
</evidence>